<gene>
    <name evidence="1" type="ORF">CERZMDRAFT_89268</name>
</gene>
<keyword evidence="2" id="KW-1185">Reference proteome</keyword>
<dbReference type="OrthoDB" id="3637522at2759"/>
<name>A0A6A6EZA6_9PEZI</name>
<organism evidence="1 2">
    <name type="scientific">Cercospora zeae-maydis SCOH1-5</name>
    <dbReference type="NCBI Taxonomy" id="717836"/>
    <lineage>
        <taxon>Eukaryota</taxon>
        <taxon>Fungi</taxon>
        <taxon>Dikarya</taxon>
        <taxon>Ascomycota</taxon>
        <taxon>Pezizomycotina</taxon>
        <taxon>Dothideomycetes</taxon>
        <taxon>Dothideomycetidae</taxon>
        <taxon>Mycosphaerellales</taxon>
        <taxon>Mycosphaerellaceae</taxon>
        <taxon>Cercospora</taxon>
    </lineage>
</organism>
<proteinExistence type="predicted"/>
<evidence type="ECO:0000313" key="2">
    <source>
        <dbReference type="Proteomes" id="UP000799539"/>
    </source>
</evidence>
<accession>A0A6A6EZA6</accession>
<protein>
    <submittedName>
        <fullName evidence="1">Uncharacterized protein</fullName>
    </submittedName>
</protein>
<sequence length="207" mass="23520">METTTTAAIKMPAIPLPCLARCPAKRRTRTYSSIRRPSHEREDHAASAQLGTVSAHSMILRVIEFAEAVLRHNQRMNVDLDTQQRIQTAIARLKMGATYVIPSRKAPPMLRIGSWAQGLQPGTLRQCLLFTGRTFYVIAGGRLDRRIVSFVCQLMTLEYNPQRPGEYYCVTNHCPAHDAVFEMTMEWNRALTRSDIVDEEVEEESKD</sequence>
<dbReference type="Proteomes" id="UP000799539">
    <property type="component" value="Unassembled WGS sequence"/>
</dbReference>
<dbReference type="AlphaFoldDB" id="A0A6A6EZA6"/>
<dbReference type="EMBL" id="ML992720">
    <property type="protein sequence ID" value="KAF2206434.1"/>
    <property type="molecule type" value="Genomic_DNA"/>
</dbReference>
<reference evidence="1" key="1">
    <citation type="journal article" date="2020" name="Stud. Mycol.">
        <title>101 Dothideomycetes genomes: a test case for predicting lifestyles and emergence of pathogens.</title>
        <authorList>
            <person name="Haridas S."/>
            <person name="Albert R."/>
            <person name="Binder M."/>
            <person name="Bloem J."/>
            <person name="Labutti K."/>
            <person name="Salamov A."/>
            <person name="Andreopoulos B."/>
            <person name="Baker S."/>
            <person name="Barry K."/>
            <person name="Bills G."/>
            <person name="Bluhm B."/>
            <person name="Cannon C."/>
            <person name="Castanera R."/>
            <person name="Culley D."/>
            <person name="Daum C."/>
            <person name="Ezra D."/>
            <person name="Gonzalez J."/>
            <person name="Henrissat B."/>
            <person name="Kuo A."/>
            <person name="Liang C."/>
            <person name="Lipzen A."/>
            <person name="Lutzoni F."/>
            <person name="Magnuson J."/>
            <person name="Mondo S."/>
            <person name="Nolan M."/>
            <person name="Ohm R."/>
            <person name="Pangilinan J."/>
            <person name="Park H.-J."/>
            <person name="Ramirez L."/>
            <person name="Alfaro M."/>
            <person name="Sun H."/>
            <person name="Tritt A."/>
            <person name="Yoshinaga Y."/>
            <person name="Zwiers L.-H."/>
            <person name="Turgeon B."/>
            <person name="Goodwin S."/>
            <person name="Spatafora J."/>
            <person name="Crous P."/>
            <person name="Grigoriev I."/>
        </authorList>
    </citation>
    <scope>NUCLEOTIDE SEQUENCE</scope>
    <source>
        <strain evidence="1">SCOH1-5</strain>
    </source>
</reference>
<evidence type="ECO:0000313" key="1">
    <source>
        <dbReference type="EMBL" id="KAF2206434.1"/>
    </source>
</evidence>